<dbReference type="InterPro" id="IPR049492">
    <property type="entry name" value="BD-FAE-like_dom"/>
</dbReference>
<dbReference type="InterPro" id="IPR050300">
    <property type="entry name" value="GDXG_lipolytic_enzyme"/>
</dbReference>
<accession>A0A1T2XFS0</accession>
<dbReference type="PANTHER" id="PTHR48081">
    <property type="entry name" value="AB HYDROLASE SUPERFAMILY PROTEIN C4A8.06C"/>
    <property type="match status" value="1"/>
</dbReference>
<keyword evidence="1" id="KW-0378">Hydrolase</keyword>
<dbReference type="Gene3D" id="3.40.50.1820">
    <property type="entry name" value="alpha/beta hydrolase"/>
    <property type="match status" value="1"/>
</dbReference>
<dbReference type="Proteomes" id="UP000190188">
    <property type="component" value="Unassembled WGS sequence"/>
</dbReference>
<dbReference type="STRING" id="1324314.BVG16_12430"/>
<dbReference type="EMBL" id="MSZX01000004">
    <property type="protein sequence ID" value="OPA78662.1"/>
    <property type="molecule type" value="Genomic_DNA"/>
</dbReference>
<dbReference type="AlphaFoldDB" id="A0A1T2XFS0"/>
<evidence type="ECO:0000313" key="3">
    <source>
        <dbReference type="EMBL" id="OPA78662.1"/>
    </source>
</evidence>
<dbReference type="GO" id="GO:0016787">
    <property type="term" value="F:hydrolase activity"/>
    <property type="evidence" value="ECO:0007669"/>
    <property type="project" value="UniProtKB-KW"/>
</dbReference>
<sequence>MNIPLWQDQPALQGFNEGCPSVTPYLLEGEGPFPAVIVCPGGGYTHRAVHEGEPVAKWLNAIGISAFVLHYRVTPAQYPSQLHDAQRAIRTIRHRGTEWNIDPERIGMLGFSAGGHLASMAGTSFDNGNPQANDPIERYSSRPDVLVLCYPLITMGEFTNASCKSVLMGERQNDSALIELLSSEKQVTEETPPIFMWITADDPVVQAENCLMFAAALRKFRVSFEMHLFESGPHGLGLASGDREAQAWTKLCEAWFKSRNFLLVERVIDEYTTVGQLLANDYSRPVLERYLPDLLASPKIDYIKAFSLKSLFNLSDPMFTDEKLADILKDLKSGAKK</sequence>
<evidence type="ECO:0000256" key="1">
    <source>
        <dbReference type="ARBA" id="ARBA00022801"/>
    </source>
</evidence>
<dbReference type="Pfam" id="PF20434">
    <property type="entry name" value="BD-FAE"/>
    <property type="match status" value="1"/>
</dbReference>
<organism evidence="3 4">
    <name type="scientific">Paenibacillus selenitireducens</name>
    <dbReference type="NCBI Taxonomy" id="1324314"/>
    <lineage>
        <taxon>Bacteria</taxon>
        <taxon>Bacillati</taxon>
        <taxon>Bacillota</taxon>
        <taxon>Bacilli</taxon>
        <taxon>Bacillales</taxon>
        <taxon>Paenibacillaceae</taxon>
        <taxon>Paenibacillus</taxon>
    </lineage>
</organism>
<comment type="caution">
    <text evidence="3">The sequence shown here is derived from an EMBL/GenBank/DDBJ whole genome shotgun (WGS) entry which is preliminary data.</text>
</comment>
<keyword evidence="4" id="KW-1185">Reference proteome</keyword>
<proteinExistence type="predicted"/>
<feature type="domain" description="BD-FAE-like" evidence="2">
    <location>
        <begin position="29"/>
        <end position="216"/>
    </location>
</feature>
<dbReference type="PANTHER" id="PTHR48081:SF6">
    <property type="entry name" value="PEPTIDASE S9 PROLYL OLIGOPEPTIDASE CATALYTIC DOMAIN-CONTAINING PROTEIN"/>
    <property type="match status" value="1"/>
</dbReference>
<dbReference type="RefSeq" id="WP_078498995.1">
    <property type="nucleotide sequence ID" value="NZ_MSZX01000004.1"/>
</dbReference>
<gene>
    <name evidence="3" type="ORF">BVG16_12430</name>
</gene>
<dbReference type="OrthoDB" id="9794725at2"/>
<evidence type="ECO:0000313" key="4">
    <source>
        <dbReference type="Proteomes" id="UP000190188"/>
    </source>
</evidence>
<dbReference type="SUPFAM" id="SSF53474">
    <property type="entry name" value="alpha/beta-Hydrolases"/>
    <property type="match status" value="1"/>
</dbReference>
<dbReference type="InterPro" id="IPR029058">
    <property type="entry name" value="AB_hydrolase_fold"/>
</dbReference>
<name>A0A1T2XFS0_9BACL</name>
<reference evidence="3 4" key="1">
    <citation type="submission" date="2017-01" db="EMBL/GenBank/DDBJ databases">
        <title>Genome analysis of Paenibacillus selenitrireducens ES3-24.</title>
        <authorList>
            <person name="Xu D."/>
            <person name="Yao R."/>
            <person name="Zheng S."/>
        </authorList>
    </citation>
    <scope>NUCLEOTIDE SEQUENCE [LARGE SCALE GENOMIC DNA]</scope>
    <source>
        <strain evidence="3 4">ES3-24</strain>
    </source>
</reference>
<evidence type="ECO:0000259" key="2">
    <source>
        <dbReference type="Pfam" id="PF20434"/>
    </source>
</evidence>
<protein>
    <submittedName>
        <fullName evidence="3">Esterase</fullName>
    </submittedName>
</protein>